<dbReference type="RefSeq" id="WP_149113951.1">
    <property type="nucleotide sequence ID" value="NZ_CP042425.1"/>
</dbReference>
<dbReference type="EMBL" id="CP042425">
    <property type="protein sequence ID" value="QEL19577.1"/>
    <property type="molecule type" value="Genomic_DNA"/>
</dbReference>
<accession>A0A5C1AN63</accession>
<dbReference type="AlphaFoldDB" id="A0A5C1AN63"/>
<keyword evidence="1" id="KW-0732">Signal</keyword>
<feature type="signal peptide" evidence="1">
    <location>
        <begin position="1"/>
        <end position="22"/>
    </location>
</feature>
<keyword evidence="3" id="KW-1185">Reference proteome</keyword>
<reference evidence="3" key="1">
    <citation type="submission" date="2019-08" db="EMBL/GenBank/DDBJ databases">
        <title>Limnoglobus roseus gen. nov., sp. nov., a novel freshwater planctomycete with a giant genome from the family Gemmataceae.</title>
        <authorList>
            <person name="Kulichevskaya I.S."/>
            <person name="Naumoff D.G."/>
            <person name="Miroshnikov K."/>
            <person name="Ivanova A."/>
            <person name="Philippov D.A."/>
            <person name="Hakobyan A."/>
            <person name="Rijpstra I.C."/>
            <person name="Sinninghe Damste J.S."/>
            <person name="Liesack W."/>
            <person name="Dedysh S.N."/>
        </authorList>
    </citation>
    <scope>NUCLEOTIDE SEQUENCE [LARGE SCALE GENOMIC DNA]</scope>
    <source>
        <strain evidence="3">PX52</strain>
    </source>
</reference>
<evidence type="ECO:0000313" key="2">
    <source>
        <dbReference type="EMBL" id="QEL19577.1"/>
    </source>
</evidence>
<name>A0A5C1AN63_9BACT</name>
<protein>
    <submittedName>
        <fullName evidence="2">TIGR03067 domain-containing protein</fullName>
    </submittedName>
</protein>
<sequence>MRWSVCIVAFVGCTTLFLPVVAAPVPKTPETNPVSGWEYKAVAFGADEKAGTKKLNELANDGWEFVGPLGSGLVAFKRAVLTPAEAAAKKELAKWAGDYQLDDGGSFTVKGDRWTMKGPGAEGYSGKIKVIDVGDKMTSADLLVEEGETKGKAVKAIFRLEGETLHYCGTYDLERPTEFKGDSDPYYYAWKRAKE</sequence>
<evidence type="ECO:0000256" key="1">
    <source>
        <dbReference type="SAM" id="SignalP"/>
    </source>
</evidence>
<gene>
    <name evidence="2" type="ORF">PX52LOC_06653</name>
</gene>
<dbReference type="KEGG" id="lrs:PX52LOC_06653"/>
<dbReference type="Proteomes" id="UP000324974">
    <property type="component" value="Chromosome"/>
</dbReference>
<evidence type="ECO:0000313" key="3">
    <source>
        <dbReference type="Proteomes" id="UP000324974"/>
    </source>
</evidence>
<feature type="chain" id="PRO_5022718342" evidence="1">
    <location>
        <begin position="23"/>
        <end position="195"/>
    </location>
</feature>
<organism evidence="2 3">
    <name type="scientific">Limnoglobus roseus</name>
    <dbReference type="NCBI Taxonomy" id="2598579"/>
    <lineage>
        <taxon>Bacteria</taxon>
        <taxon>Pseudomonadati</taxon>
        <taxon>Planctomycetota</taxon>
        <taxon>Planctomycetia</taxon>
        <taxon>Gemmatales</taxon>
        <taxon>Gemmataceae</taxon>
        <taxon>Limnoglobus</taxon>
    </lineage>
</organism>
<proteinExistence type="predicted"/>